<protein>
    <recommendedName>
        <fullName evidence="3">Teichoic acid biosynthesis protein</fullName>
    </recommendedName>
</protein>
<proteinExistence type="predicted"/>
<name>A0AAX2DLW4_LISIV</name>
<dbReference type="Pfam" id="PF19786">
    <property type="entry name" value="DUF6270"/>
    <property type="match status" value="1"/>
</dbReference>
<sequence length="677" mass="78486">MSSYINKIKLNEETQTWTISGTSTLQIDEIQAHYTEMLEFVRPEKKINLPFETNGNEFSATISLVEIAENSITDKKTPWTFRIISAGKSYSIESDGPVTNKEFAPPNAFYQYLFEFPEGIVTLFSKPKEITATLSNFQLTSELLAGEINFSIPIESDTYSAEIVLKRRPFSALYLFHEQEEKFQIGILKASSVHFKVDLKTLSSNLLVDSNNVIDAFIRLNSLSINKQHDFYLNIDPTIKNTIPKEVNLEIPKYSKLSSFVTGSNRLSFYLKKNYQEIVSLASFNEDDSKIELQYTIPKNFVDCELVIKRRDSKAKLFEYYIEQIFPIKKGLLKYDTIISRDTFLTGNVNKENGVWDFFIRSTGNPDLPIFIPSTVDLSKNKYHAVFKNPYQARIIKNGAKNLSISTIPGPESNSNPLKIAVMGSCFSRNAFNSKPYFNPDYKRFFEVTFTQSHTSIFSVLSEPFKGVNLEKYGNMTNNERRTVQDDLNKGFFEKLKKSKSDYLLLDFYPDVLRGPLWLEGGEILSLSYIMEQTGILNDLPIKRLLDHSDNEAFFQEWTTYADKFIEKLLTIMPAEKIILNKGGFTTKYYDKNGAIQEYKIKMRIERNNYFWEKLNNYFLAKVPTAQVIDFSKKPYIGDFYYPFGHSFSHFESGYYKDFMREMIYITEREKRKLNDQ</sequence>
<evidence type="ECO:0008006" key="3">
    <source>
        <dbReference type="Google" id="ProtNLM"/>
    </source>
</evidence>
<dbReference type="Proteomes" id="UP000183610">
    <property type="component" value="Unassembled WGS sequence"/>
</dbReference>
<dbReference type="RefSeq" id="WP_074673814.1">
    <property type="nucleotide sequence ID" value="NZ_FNMX01000002.1"/>
</dbReference>
<dbReference type="AlphaFoldDB" id="A0AAX2DLW4"/>
<comment type="caution">
    <text evidence="1">The sequence shown here is derived from an EMBL/GenBank/DDBJ whole genome shotgun (WGS) entry which is preliminary data.</text>
</comment>
<organism evidence="1 2">
    <name type="scientific">Listeria ivanovii</name>
    <dbReference type="NCBI Taxonomy" id="1638"/>
    <lineage>
        <taxon>Bacteria</taxon>
        <taxon>Bacillati</taxon>
        <taxon>Bacillota</taxon>
        <taxon>Bacilli</taxon>
        <taxon>Bacillales</taxon>
        <taxon>Listeriaceae</taxon>
        <taxon>Listeria</taxon>
    </lineage>
</organism>
<dbReference type="InterPro" id="IPR046237">
    <property type="entry name" value="DUF6270"/>
</dbReference>
<gene>
    <name evidence="1" type="ORF">SAMN05421782_102150</name>
</gene>
<dbReference type="EMBL" id="FNMX01000002">
    <property type="protein sequence ID" value="SDW24030.1"/>
    <property type="molecule type" value="Genomic_DNA"/>
</dbReference>
<reference evidence="1 2" key="1">
    <citation type="submission" date="2016-10" db="EMBL/GenBank/DDBJ databases">
        <authorList>
            <person name="Varghese N."/>
            <person name="Submissions S."/>
        </authorList>
    </citation>
    <scope>NUCLEOTIDE SEQUENCE [LARGE SCALE GENOMIC DNA]</scope>
    <source>
        <strain evidence="1 2">ATCC 49954</strain>
    </source>
</reference>
<evidence type="ECO:0000313" key="1">
    <source>
        <dbReference type="EMBL" id="SDW24030.1"/>
    </source>
</evidence>
<accession>A0AAX2DLW4</accession>
<evidence type="ECO:0000313" key="2">
    <source>
        <dbReference type="Proteomes" id="UP000183610"/>
    </source>
</evidence>